<dbReference type="GO" id="GO:0015577">
    <property type="term" value="F:galactitol transmembrane transporter activity"/>
    <property type="evidence" value="ECO:0007669"/>
    <property type="project" value="InterPro"/>
</dbReference>
<dbReference type="EMBL" id="LT838272">
    <property type="protein sequence ID" value="SMB94983.1"/>
    <property type="molecule type" value="Genomic_DNA"/>
</dbReference>
<dbReference type="PIRSF" id="PIRSF006304">
    <property type="entry name" value="GatC"/>
    <property type="match status" value="1"/>
</dbReference>
<keyword evidence="4" id="KW-0762">Sugar transport</keyword>
<evidence type="ECO:0000256" key="3">
    <source>
        <dbReference type="ARBA" id="ARBA00022475"/>
    </source>
</evidence>
<feature type="transmembrane region" description="Helical" evidence="9">
    <location>
        <begin position="327"/>
        <end position="344"/>
    </location>
</feature>
<dbReference type="PROSITE" id="PS51104">
    <property type="entry name" value="PTS_EIIC_TYPE_2"/>
    <property type="match status" value="1"/>
</dbReference>
<feature type="transmembrane region" description="Helical" evidence="9">
    <location>
        <begin position="289"/>
        <end position="321"/>
    </location>
</feature>
<reference evidence="11 12" key="1">
    <citation type="submission" date="2017-04" db="EMBL/GenBank/DDBJ databases">
        <authorList>
            <person name="Afonso C.L."/>
            <person name="Miller P.J."/>
            <person name="Scott M.A."/>
            <person name="Spackman E."/>
            <person name="Goraichik I."/>
            <person name="Dimitrov K.M."/>
            <person name="Suarez D.L."/>
            <person name="Swayne D.E."/>
        </authorList>
    </citation>
    <scope>NUCLEOTIDE SEQUENCE [LARGE SCALE GENOMIC DNA]</scope>
    <source>
        <strain evidence="11 12">ToBE</strain>
    </source>
</reference>
<keyword evidence="7 9" id="KW-1133">Transmembrane helix</keyword>
<dbReference type="InterPro" id="IPR013853">
    <property type="entry name" value="EIIC-GAT"/>
</dbReference>
<name>A0A1W1VNY2_9FIRM</name>
<evidence type="ECO:0000256" key="8">
    <source>
        <dbReference type="ARBA" id="ARBA00023136"/>
    </source>
</evidence>
<protein>
    <submittedName>
        <fullName evidence="11">PTS system IIC component, Gat family</fullName>
    </submittedName>
</protein>
<keyword evidence="6 9" id="KW-0812">Transmembrane</keyword>
<dbReference type="GO" id="GO:0009401">
    <property type="term" value="P:phosphoenolpyruvate-dependent sugar phosphotransferase system"/>
    <property type="evidence" value="ECO:0007669"/>
    <property type="project" value="UniProtKB-KW"/>
</dbReference>
<keyword evidence="5" id="KW-0598">Phosphotransferase system</keyword>
<feature type="transmembrane region" description="Helical" evidence="9">
    <location>
        <begin position="39"/>
        <end position="59"/>
    </location>
</feature>
<evidence type="ECO:0000256" key="5">
    <source>
        <dbReference type="ARBA" id="ARBA00022683"/>
    </source>
</evidence>
<organism evidence="11 12">
    <name type="scientific">Thermanaeromonas toyohensis ToBE</name>
    <dbReference type="NCBI Taxonomy" id="698762"/>
    <lineage>
        <taxon>Bacteria</taxon>
        <taxon>Bacillati</taxon>
        <taxon>Bacillota</taxon>
        <taxon>Clostridia</taxon>
        <taxon>Neomoorellales</taxon>
        <taxon>Neomoorellaceae</taxon>
        <taxon>Thermanaeromonas</taxon>
    </lineage>
</organism>
<evidence type="ECO:0000256" key="4">
    <source>
        <dbReference type="ARBA" id="ARBA00022597"/>
    </source>
</evidence>
<dbReference type="STRING" id="698762.SAMN00808754_1157"/>
<dbReference type="PANTHER" id="PTHR37324">
    <property type="entry name" value="PTS SYSTEM GALACTITOL-SPECIFIC EIIC COMPONENT"/>
    <property type="match status" value="1"/>
</dbReference>
<keyword evidence="8 9" id="KW-0472">Membrane</keyword>
<accession>A0A1W1VNY2</accession>
<keyword evidence="3" id="KW-1003">Cell membrane</keyword>
<gene>
    <name evidence="11" type="ORF">SAMN00808754_1157</name>
</gene>
<dbReference type="InterPro" id="IPR004703">
    <property type="entry name" value="PTS_sugar-sp_permease"/>
</dbReference>
<dbReference type="RefSeq" id="WP_084664707.1">
    <property type="nucleotide sequence ID" value="NZ_LT838272.1"/>
</dbReference>
<dbReference type="OrthoDB" id="9787936at2"/>
<dbReference type="PANTHER" id="PTHR37324:SF2">
    <property type="entry name" value="PTS SYSTEM GALACTITOL-SPECIFIC EIIC COMPONENT"/>
    <property type="match status" value="1"/>
</dbReference>
<evidence type="ECO:0000256" key="7">
    <source>
        <dbReference type="ARBA" id="ARBA00022989"/>
    </source>
</evidence>
<dbReference type="AlphaFoldDB" id="A0A1W1VNY2"/>
<dbReference type="InterPro" id="IPR013014">
    <property type="entry name" value="PTS_EIIC_2"/>
</dbReference>
<evidence type="ECO:0000256" key="6">
    <source>
        <dbReference type="ARBA" id="ARBA00022692"/>
    </source>
</evidence>
<dbReference type="GO" id="GO:0005886">
    <property type="term" value="C:plasma membrane"/>
    <property type="evidence" value="ECO:0007669"/>
    <property type="project" value="UniProtKB-SubCell"/>
</dbReference>
<dbReference type="NCBIfam" id="TIGR00827">
    <property type="entry name" value="EIIC-GAT"/>
    <property type="match status" value="1"/>
</dbReference>
<feature type="transmembrane region" description="Helical" evidence="9">
    <location>
        <begin position="79"/>
        <end position="110"/>
    </location>
</feature>
<proteinExistence type="predicted"/>
<dbReference type="Proteomes" id="UP000192569">
    <property type="component" value="Chromosome I"/>
</dbReference>
<feature type="transmembrane region" description="Helical" evidence="9">
    <location>
        <begin position="122"/>
        <end position="155"/>
    </location>
</feature>
<feature type="domain" description="PTS EIIC type-2" evidence="10">
    <location>
        <begin position="4"/>
        <end position="417"/>
    </location>
</feature>
<comment type="subcellular location">
    <subcellularLocation>
        <location evidence="1">Cell membrane</location>
        <topology evidence="1">Multi-pass membrane protein</topology>
    </subcellularLocation>
</comment>
<feature type="transmembrane region" description="Helical" evidence="9">
    <location>
        <begin position="6"/>
        <end position="27"/>
    </location>
</feature>
<evidence type="ECO:0000313" key="12">
    <source>
        <dbReference type="Proteomes" id="UP000192569"/>
    </source>
</evidence>
<evidence type="ECO:0000256" key="9">
    <source>
        <dbReference type="SAM" id="Phobius"/>
    </source>
</evidence>
<sequence>MSIIKFILDLGATVMLPIIIFVLGLLLGQRPGRAFRSGLTIGVGFVGINLVIGLLVNNIGPAAQGMVNRFGIHLNVIDVGWPAAAAIAFASKIGAVVIPIGLAVNLIMLLTKLTRTINVDIWNFWHFAFTGALVTAATGSFAWGAVAAAINAAIVLKLADWTATLIQNFYEIPGISLPHGFSAAYVPIAIPLNALIDRIPGLNKIELNPEKIQQKYGILGEPLIMGLVLGLILGILAGFEAKKVLQLGVAMAAVMLLMPRMVKILMEGLIPVSEAARELFQKRFAGKEFYIGLDSAIAIGHPAAISTGIILVPITILLALIVPGNRVLPFGDLATIPFMVAMVAPICRGNVFRSVIIGAIVIAVGLLIATNVSPLHTQAAVDAAFKFPEGATAISSICDGANPLTWVILKLMSLSKL</sequence>
<feature type="transmembrane region" description="Helical" evidence="9">
    <location>
        <begin position="175"/>
        <end position="196"/>
    </location>
</feature>
<feature type="transmembrane region" description="Helical" evidence="9">
    <location>
        <begin position="351"/>
        <end position="369"/>
    </location>
</feature>
<evidence type="ECO:0000256" key="2">
    <source>
        <dbReference type="ARBA" id="ARBA00022448"/>
    </source>
</evidence>
<evidence type="ECO:0000256" key="1">
    <source>
        <dbReference type="ARBA" id="ARBA00004651"/>
    </source>
</evidence>
<evidence type="ECO:0000259" key="10">
    <source>
        <dbReference type="PROSITE" id="PS51104"/>
    </source>
</evidence>
<dbReference type="Pfam" id="PF03611">
    <property type="entry name" value="EIIC-GAT"/>
    <property type="match status" value="1"/>
</dbReference>
<keyword evidence="2" id="KW-0813">Transport</keyword>
<keyword evidence="12" id="KW-1185">Reference proteome</keyword>
<evidence type="ECO:0000313" key="11">
    <source>
        <dbReference type="EMBL" id="SMB94983.1"/>
    </source>
</evidence>
<feature type="transmembrane region" description="Helical" evidence="9">
    <location>
        <begin position="216"/>
        <end position="238"/>
    </location>
</feature>